<dbReference type="AlphaFoldDB" id="A0A2R8AR95"/>
<dbReference type="Gene3D" id="3.20.80.10">
    <property type="entry name" value="Regulatory factor, effector binding domain"/>
    <property type="match status" value="1"/>
</dbReference>
<dbReference type="Pfam" id="PF06445">
    <property type="entry name" value="GyrI-like"/>
    <property type="match status" value="1"/>
</dbReference>
<feature type="domain" description="AraC effector-binding" evidence="1">
    <location>
        <begin position="5"/>
        <end position="156"/>
    </location>
</feature>
<accession>A0A2R8AR95</accession>
<protein>
    <recommendedName>
        <fullName evidence="1">AraC effector-binding domain-containing protein</fullName>
    </recommendedName>
</protein>
<dbReference type="SMART" id="SM00871">
    <property type="entry name" value="AraC_E_bind"/>
    <property type="match status" value="1"/>
</dbReference>
<evidence type="ECO:0000259" key="1">
    <source>
        <dbReference type="SMART" id="SM00871"/>
    </source>
</evidence>
<dbReference type="EMBL" id="OMOI01000002">
    <property type="protein sequence ID" value="SPF78583.1"/>
    <property type="molecule type" value="Genomic_DNA"/>
</dbReference>
<reference evidence="2 3" key="1">
    <citation type="submission" date="2018-03" db="EMBL/GenBank/DDBJ databases">
        <authorList>
            <person name="Keele B.F."/>
        </authorList>
    </citation>
    <scope>NUCLEOTIDE SEQUENCE [LARGE SCALE GENOMIC DNA]</scope>
    <source>
        <strain evidence="2 3">CECT 8811</strain>
    </source>
</reference>
<proteinExistence type="predicted"/>
<dbReference type="InterPro" id="IPR029442">
    <property type="entry name" value="GyrI-like"/>
</dbReference>
<dbReference type="SUPFAM" id="SSF55136">
    <property type="entry name" value="Probable bacterial effector-binding domain"/>
    <property type="match status" value="1"/>
</dbReference>
<evidence type="ECO:0000313" key="2">
    <source>
        <dbReference type="EMBL" id="SPF78583.1"/>
    </source>
</evidence>
<dbReference type="Proteomes" id="UP000244911">
    <property type="component" value="Unassembled WGS sequence"/>
</dbReference>
<evidence type="ECO:0000313" key="3">
    <source>
        <dbReference type="Proteomes" id="UP000244911"/>
    </source>
</evidence>
<keyword evidence="3" id="KW-1185">Reference proteome</keyword>
<sequence length="159" mass="17690">MAQSEIIELVHAPSRIIAGRSGRYSMETRNQIPGLWQQFFSDPPEIENVIEGAFYGVSYGMTPTGEFDYAVGLEVPSTVEALPAGCCHVTLSEGDYLVLRTFGPVSDLPRQFDRVFSELMPAKAMAPREGAVFERYPHDDRNTPEAMAYEIWAPVQAND</sequence>
<dbReference type="InterPro" id="IPR053182">
    <property type="entry name" value="YobU-like_regulator"/>
</dbReference>
<dbReference type="InterPro" id="IPR011256">
    <property type="entry name" value="Reg_factor_effector_dom_sf"/>
</dbReference>
<dbReference type="PANTHER" id="PTHR36444:SF3">
    <property type="entry name" value="TRANSCRIPTIONAL ACTIVATOR, PUTATIVE-RELATED"/>
    <property type="match status" value="1"/>
</dbReference>
<dbReference type="RefSeq" id="WP_181363767.1">
    <property type="nucleotide sequence ID" value="NZ_OMOI01000002.1"/>
</dbReference>
<name>A0A2R8AR95_9RHOB</name>
<dbReference type="InterPro" id="IPR010499">
    <property type="entry name" value="AraC_E-bd"/>
</dbReference>
<gene>
    <name evidence="2" type="ORF">ALP8811_02512</name>
</gene>
<organism evidence="2 3">
    <name type="scientific">Aliiroseovarius pelagivivens</name>
    <dbReference type="NCBI Taxonomy" id="1639690"/>
    <lineage>
        <taxon>Bacteria</taxon>
        <taxon>Pseudomonadati</taxon>
        <taxon>Pseudomonadota</taxon>
        <taxon>Alphaproteobacteria</taxon>
        <taxon>Rhodobacterales</taxon>
        <taxon>Paracoccaceae</taxon>
        <taxon>Aliiroseovarius</taxon>
    </lineage>
</organism>
<dbReference type="PANTHER" id="PTHR36444">
    <property type="entry name" value="TRANSCRIPTIONAL REGULATOR PROTEIN YOBU-RELATED"/>
    <property type="match status" value="1"/>
</dbReference>